<organism evidence="2 3">
    <name type="scientific">Nitrosomonas oligotropha</name>
    <dbReference type="NCBI Taxonomy" id="42354"/>
    <lineage>
        <taxon>Bacteria</taxon>
        <taxon>Pseudomonadati</taxon>
        <taxon>Pseudomonadota</taxon>
        <taxon>Betaproteobacteria</taxon>
        <taxon>Nitrosomonadales</taxon>
        <taxon>Nitrosomonadaceae</taxon>
        <taxon>Nitrosomonas</taxon>
    </lineage>
</organism>
<name>A0A1H8VA43_9PROT</name>
<proteinExistence type="predicted"/>
<sequence length="217" mass="24227">MCFSAEASFIVSGALLVVGITTIRKTVYSKDFPVALIPLIFATQQLVEGLLWLSISHNDTAQSQFWLSNIYGVFIGIIWPLYAPFAVYQAETAVMRKKIIAFTGIAGLGLAVYTAVGLVNEPIVAEIIRHSIHYKHHVSSHQLVIALYLLATCVPFIFSSYKYLYSAGIIITLGFFVAYFTYLETFASVWCFFAAIASALIYFYFVHRIKKPLIPIS</sequence>
<protein>
    <submittedName>
        <fullName evidence="2">Uncharacterized protein</fullName>
    </submittedName>
</protein>
<evidence type="ECO:0000256" key="1">
    <source>
        <dbReference type="SAM" id="Phobius"/>
    </source>
</evidence>
<dbReference type="InterPro" id="IPR046737">
    <property type="entry name" value="DUF6629"/>
</dbReference>
<dbReference type="EMBL" id="FODO01000049">
    <property type="protein sequence ID" value="SEP12137.1"/>
    <property type="molecule type" value="Genomic_DNA"/>
</dbReference>
<dbReference type="OrthoDB" id="8441457at2"/>
<keyword evidence="1" id="KW-0472">Membrane</keyword>
<feature type="transmembrane region" description="Helical" evidence="1">
    <location>
        <begin position="187"/>
        <end position="206"/>
    </location>
</feature>
<dbReference type="RefSeq" id="WP_090322682.1">
    <property type="nucleotide sequence ID" value="NZ_FNOE01000050.1"/>
</dbReference>
<dbReference type="AlphaFoldDB" id="A0A1H8VA43"/>
<keyword evidence="1" id="KW-0812">Transmembrane</keyword>
<feature type="transmembrane region" description="Helical" evidence="1">
    <location>
        <begin position="139"/>
        <end position="158"/>
    </location>
</feature>
<accession>A0A1H8VA43</accession>
<keyword evidence="3" id="KW-1185">Reference proteome</keyword>
<feature type="transmembrane region" description="Helical" evidence="1">
    <location>
        <begin position="65"/>
        <end position="87"/>
    </location>
</feature>
<feature type="transmembrane region" description="Helical" evidence="1">
    <location>
        <begin position="35"/>
        <end position="53"/>
    </location>
</feature>
<dbReference type="STRING" id="42354.SAMN05216333_1495"/>
<keyword evidence="1" id="KW-1133">Transmembrane helix</keyword>
<dbReference type="Pfam" id="PF20334">
    <property type="entry name" value="DUF6629"/>
    <property type="match status" value="1"/>
</dbReference>
<evidence type="ECO:0000313" key="2">
    <source>
        <dbReference type="EMBL" id="SEP12137.1"/>
    </source>
</evidence>
<feature type="transmembrane region" description="Helical" evidence="1">
    <location>
        <begin position="6"/>
        <end position="23"/>
    </location>
</feature>
<reference evidence="3" key="1">
    <citation type="submission" date="2016-10" db="EMBL/GenBank/DDBJ databases">
        <authorList>
            <person name="Varghese N."/>
            <person name="Submissions S."/>
        </authorList>
    </citation>
    <scope>NUCLEOTIDE SEQUENCE [LARGE SCALE GENOMIC DNA]</scope>
    <source>
        <strain evidence="3">Nm76</strain>
    </source>
</reference>
<dbReference type="Proteomes" id="UP000198814">
    <property type="component" value="Unassembled WGS sequence"/>
</dbReference>
<feature type="transmembrane region" description="Helical" evidence="1">
    <location>
        <begin position="99"/>
        <end position="119"/>
    </location>
</feature>
<feature type="transmembrane region" description="Helical" evidence="1">
    <location>
        <begin position="163"/>
        <end position="181"/>
    </location>
</feature>
<gene>
    <name evidence="2" type="ORF">SAMN05216333_1495</name>
</gene>
<evidence type="ECO:0000313" key="3">
    <source>
        <dbReference type="Proteomes" id="UP000198814"/>
    </source>
</evidence>